<name>A0A6V8HEG6_TALPI</name>
<dbReference type="Gene3D" id="3.40.50.12780">
    <property type="entry name" value="N-terminal domain of ligase-like"/>
    <property type="match status" value="1"/>
</dbReference>
<feature type="domain" description="Thioester reductase (TE)" evidence="5">
    <location>
        <begin position="687"/>
        <end position="942"/>
    </location>
</feature>
<keyword evidence="7" id="KW-1185">Reference proteome</keyword>
<dbReference type="SUPFAM" id="SSF56801">
    <property type="entry name" value="Acetyl-CoA synthetase-like"/>
    <property type="match status" value="1"/>
</dbReference>
<dbReference type="SUPFAM" id="SSF51735">
    <property type="entry name" value="NAD(P)-binding Rossmann-fold domains"/>
    <property type="match status" value="1"/>
</dbReference>
<keyword evidence="1" id="KW-0596">Phosphopantetheine</keyword>
<keyword evidence="2" id="KW-0597">Phosphoprotein</keyword>
<dbReference type="AlphaFoldDB" id="A0A6V8HEG6"/>
<dbReference type="Gene3D" id="3.40.50.720">
    <property type="entry name" value="NAD(P)-binding Rossmann-like Domain"/>
    <property type="match status" value="1"/>
</dbReference>
<dbReference type="InterPro" id="IPR042099">
    <property type="entry name" value="ANL_N_sf"/>
</dbReference>
<evidence type="ECO:0000259" key="4">
    <source>
        <dbReference type="Pfam" id="PF00550"/>
    </source>
</evidence>
<proteinExistence type="predicted"/>
<organism evidence="6 7">
    <name type="scientific">Talaromyces pinophilus</name>
    <name type="common">Penicillium pinophilum</name>
    <dbReference type="NCBI Taxonomy" id="128442"/>
    <lineage>
        <taxon>Eukaryota</taxon>
        <taxon>Fungi</taxon>
        <taxon>Dikarya</taxon>
        <taxon>Ascomycota</taxon>
        <taxon>Pezizomycotina</taxon>
        <taxon>Eurotiomycetes</taxon>
        <taxon>Eurotiomycetidae</taxon>
        <taxon>Eurotiales</taxon>
        <taxon>Trichocomaceae</taxon>
        <taxon>Talaromyces</taxon>
        <taxon>Talaromyces sect. Talaromyces</taxon>
    </lineage>
</organism>
<dbReference type="Pfam" id="PF23562">
    <property type="entry name" value="AMP-binding_C_3"/>
    <property type="match status" value="1"/>
</dbReference>
<gene>
    <name evidence="6" type="ORF">TCE0_034r11787</name>
</gene>
<dbReference type="InterPro" id="IPR013120">
    <property type="entry name" value="FAR_NAD-bd"/>
</dbReference>
<dbReference type="Pfam" id="PF00501">
    <property type="entry name" value="AMP-binding"/>
    <property type="match status" value="1"/>
</dbReference>
<accession>A0A6V8HEG6</accession>
<dbReference type="EMBL" id="DF933830">
    <property type="protein sequence ID" value="GAM39882.1"/>
    <property type="molecule type" value="Genomic_DNA"/>
</dbReference>
<dbReference type="PROSITE" id="PS00012">
    <property type="entry name" value="PHOSPHOPANTETHEINE"/>
    <property type="match status" value="1"/>
</dbReference>
<feature type="domain" description="AMP-dependent synthetase/ligase" evidence="3">
    <location>
        <begin position="30"/>
        <end position="350"/>
    </location>
</feature>
<dbReference type="PANTHER" id="PTHR43439">
    <property type="entry name" value="PHENYLACETATE-COENZYME A LIGASE"/>
    <property type="match status" value="1"/>
</dbReference>
<dbReference type="InterPro" id="IPR000873">
    <property type="entry name" value="AMP-dep_synth/lig_dom"/>
</dbReference>
<dbReference type="Proteomes" id="UP000053095">
    <property type="component" value="Unassembled WGS sequence"/>
</dbReference>
<evidence type="ECO:0000313" key="6">
    <source>
        <dbReference type="EMBL" id="GAM39882.1"/>
    </source>
</evidence>
<evidence type="ECO:0000256" key="1">
    <source>
        <dbReference type="ARBA" id="ARBA00022450"/>
    </source>
</evidence>
<dbReference type="Pfam" id="PF07993">
    <property type="entry name" value="NAD_binding_4"/>
    <property type="match status" value="1"/>
</dbReference>
<dbReference type="InterPro" id="IPR020845">
    <property type="entry name" value="AMP-binding_CS"/>
</dbReference>
<reference evidence="7" key="1">
    <citation type="journal article" date="2015" name="Genome Announc.">
        <title>Draft genome sequence of Talaromyces cellulolyticus strain Y-94, a source of lignocellulosic biomass-degrading enzymes.</title>
        <authorList>
            <person name="Fujii T."/>
            <person name="Koike H."/>
            <person name="Sawayama S."/>
            <person name="Yano S."/>
            <person name="Inoue H."/>
        </authorList>
    </citation>
    <scope>NUCLEOTIDE SEQUENCE [LARGE SCALE GENOMIC DNA]</scope>
    <source>
        <strain evidence="7">Y-94</strain>
    </source>
</reference>
<protein>
    <recommendedName>
        <fullName evidence="8">Carrier domain-containing protein</fullName>
    </recommendedName>
</protein>
<dbReference type="PANTHER" id="PTHR43439:SF2">
    <property type="entry name" value="ENZYME, PUTATIVE (JCVI)-RELATED"/>
    <property type="match status" value="1"/>
</dbReference>
<dbReference type="PROSITE" id="PS00455">
    <property type="entry name" value="AMP_BINDING"/>
    <property type="match status" value="1"/>
</dbReference>
<dbReference type="Pfam" id="PF00550">
    <property type="entry name" value="PP-binding"/>
    <property type="match status" value="1"/>
</dbReference>
<dbReference type="InterPro" id="IPR036736">
    <property type="entry name" value="ACP-like_sf"/>
</dbReference>
<dbReference type="InterPro" id="IPR009081">
    <property type="entry name" value="PP-bd_ACP"/>
</dbReference>
<dbReference type="SUPFAM" id="SSF47336">
    <property type="entry name" value="ACP-like"/>
    <property type="match status" value="1"/>
</dbReference>
<evidence type="ECO:0000259" key="5">
    <source>
        <dbReference type="Pfam" id="PF07993"/>
    </source>
</evidence>
<evidence type="ECO:0000313" key="7">
    <source>
        <dbReference type="Proteomes" id="UP000053095"/>
    </source>
</evidence>
<evidence type="ECO:0000256" key="2">
    <source>
        <dbReference type="ARBA" id="ARBA00022553"/>
    </source>
</evidence>
<dbReference type="InterPro" id="IPR036291">
    <property type="entry name" value="NAD(P)-bd_dom_sf"/>
</dbReference>
<dbReference type="InterPro" id="IPR051414">
    <property type="entry name" value="Adenylate-forming_Reductase"/>
</dbReference>
<comment type="caution">
    <text evidence="6">The sequence shown here is derived from an EMBL/GenBank/DDBJ whole genome shotgun (WGS) entry which is preliminary data.</text>
</comment>
<sequence>MGKGDTQSDSHQLLPHVLKRRAQQNPDGAWAQYPVSEHTYSEGLQTATNQQVFHAANKVAWLLHNQLGSSSNFETIAYIGPFDPRYFIVVIAAIKVGYKAFLPSPRNSKVAQLNLLSRLECTKLVTVEPLPPAISAVLEEGPYTVIYIPSLEELLSGVENNAPPDYPYEKSYEEAKDEPIFILHTSGSTGIPKPLIYTHRFVTRTVNLTSLPAPEGFSSGNDTIRSGHWFTFLAPFHISGIGFGLMVSAYNDCVPVYPLPTQPLSTAQFLDAVKHVDMDWAFVLPFILEDLSKDLDALELVSRKLKHLYFAGGSVPQAAGDLVASKIPVYQTTGSSEVSLLSQVHSLTDGSKNEDKWAYINIHPAINVEYRHHHGELHEMVIVRSKENEELQPVFLHFPELQEYETRDLLTPHPTLPGLWRYRARKDDIIVFLNGEKTNPISFEQEVSRHPEVRSAVVVGAQRFEACLIVELHHNEPLSPEEREQVIDRIWENVQTANKDCPAHARVAKENIILADPAKPLPRAAKGTVQRAATLVLYEEEIEKFYAEREVQNLFASKPVLSLIDMTDPDAVSTKLGDLVSEITRWNTSLSNDTDFFSLGMDSLQVLQLSRQLNIPPSAIYSSPSIDLLTKTVMSQTNEDTSVDIVSTTLAGYEKQIDDIAAPIAQSESETNPPEKVKTSEGAVVALTGSTGAVGSYILQKLLQNDKVVHAYCLNRASDSEALQRDRNAKRKINTELPSDRVTFLKVDLAKKNFGLDDADMYRKLQSTVTHFIHNAWPVNFNQTLQSFRSSLDGVLGLISFATGAPRLASTVYLSSVSAVSNYHETSGVNPDFVPEQIITDTKCPAGMGYGQSKYVAERILDYASKKLNLANIQVARVGQIAGTSTPEQGTPHGWNRHEWLPSLVISSHYLKAIPESLGFRGDGDSAGILDRIEWVPIDQLATLLLEISFGTELHAPESEGAQVFHPINPNWVSWPSLVPAVVEALEESSSSKSAIRVLRYEDWLKLLQSSANSTSSGVQADQSVTADTLNENPAVKLLDFFESLMVNTNQEKPLAIERSVEMCPSLRSLDAIQAEWLRGWIKDWVLSSDNP</sequence>
<evidence type="ECO:0000259" key="3">
    <source>
        <dbReference type="Pfam" id="PF00501"/>
    </source>
</evidence>
<evidence type="ECO:0008006" key="8">
    <source>
        <dbReference type="Google" id="ProtNLM"/>
    </source>
</evidence>
<feature type="domain" description="Carrier" evidence="4">
    <location>
        <begin position="576"/>
        <end position="614"/>
    </location>
</feature>
<dbReference type="InterPro" id="IPR006162">
    <property type="entry name" value="Ppantetheine_attach_site"/>
</dbReference>